<sequence>MLVSLAASISKSFRHRAINTDPVCNEEKETNTRPRGVNSTLSFLGTTSNGILGENGHSEDVDTVTMGLDEMLTTDLDSLDNLTRARMRRKLRERWNTVASEDGHGDEHGLSGAIGATEGNVGTSGGHTSHHYLMQHPASAGRNGLTEAIDHSHPSSVYSARRSSAVQQSYRPW</sequence>
<dbReference type="AlphaFoldDB" id="A0A448WT52"/>
<evidence type="ECO:0000256" key="1">
    <source>
        <dbReference type="SAM" id="MobiDB-lite"/>
    </source>
</evidence>
<organism evidence="2 3">
    <name type="scientific">Protopolystoma xenopodis</name>
    <dbReference type="NCBI Taxonomy" id="117903"/>
    <lineage>
        <taxon>Eukaryota</taxon>
        <taxon>Metazoa</taxon>
        <taxon>Spiralia</taxon>
        <taxon>Lophotrochozoa</taxon>
        <taxon>Platyhelminthes</taxon>
        <taxon>Monogenea</taxon>
        <taxon>Polyopisthocotylea</taxon>
        <taxon>Polystomatidea</taxon>
        <taxon>Polystomatidae</taxon>
        <taxon>Protopolystoma</taxon>
    </lineage>
</organism>
<accession>A0A448WT52</accession>
<reference evidence="2" key="1">
    <citation type="submission" date="2018-11" db="EMBL/GenBank/DDBJ databases">
        <authorList>
            <consortium name="Pathogen Informatics"/>
        </authorList>
    </citation>
    <scope>NUCLEOTIDE SEQUENCE</scope>
</reference>
<proteinExistence type="predicted"/>
<protein>
    <submittedName>
        <fullName evidence="2">Uncharacterized protein</fullName>
    </submittedName>
</protein>
<evidence type="ECO:0000313" key="2">
    <source>
        <dbReference type="EMBL" id="VEL19552.1"/>
    </source>
</evidence>
<comment type="caution">
    <text evidence="2">The sequence shown here is derived from an EMBL/GenBank/DDBJ whole genome shotgun (WGS) entry which is preliminary data.</text>
</comment>
<evidence type="ECO:0000313" key="3">
    <source>
        <dbReference type="Proteomes" id="UP000784294"/>
    </source>
</evidence>
<name>A0A448WT52_9PLAT</name>
<gene>
    <name evidence="2" type="ORF">PXEA_LOCUS12992</name>
</gene>
<dbReference type="EMBL" id="CAAALY010042056">
    <property type="protein sequence ID" value="VEL19552.1"/>
    <property type="molecule type" value="Genomic_DNA"/>
</dbReference>
<dbReference type="Proteomes" id="UP000784294">
    <property type="component" value="Unassembled WGS sequence"/>
</dbReference>
<feature type="region of interest" description="Disordered" evidence="1">
    <location>
        <begin position="144"/>
        <end position="173"/>
    </location>
</feature>
<keyword evidence="3" id="KW-1185">Reference proteome</keyword>
<feature type="compositionally biased region" description="Low complexity" evidence="1">
    <location>
        <begin position="155"/>
        <end position="166"/>
    </location>
</feature>